<dbReference type="OMA" id="KSCETIF"/>
<keyword evidence="1" id="KW-0862">Zinc</keyword>
<keyword evidence="5" id="KW-1185">Reference proteome</keyword>
<evidence type="ECO:0000256" key="1">
    <source>
        <dbReference type="PROSITE-ProRule" id="PRU00175"/>
    </source>
</evidence>
<feature type="region of interest" description="Disordered" evidence="2">
    <location>
        <begin position="401"/>
        <end position="423"/>
    </location>
</feature>
<feature type="region of interest" description="Disordered" evidence="2">
    <location>
        <begin position="358"/>
        <end position="379"/>
    </location>
</feature>
<evidence type="ECO:0000259" key="3">
    <source>
        <dbReference type="PROSITE" id="PS50089"/>
    </source>
</evidence>
<dbReference type="Gene3D" id="3.30.40.10">
    <property type="entry name" value="Zinc/RING finger domain, C3HC4 (zinc finger)"/>
    <property type="match status" value="1"/>
</dbReference>
<dbReference type="InterPro" id="IPR013083">
    <property type="entry name" value="Znf_RING/FYVE/PHD"/>
</dbReference>
<evidence type="ECO:0000256" key="2">
    <source>
        <dbReference type="SAM" id="MobiDB-lite"/>
    </source>
</evidence>
<feature type="domain" description="RING-type" evidence="3">
    <location>
        <begin position="73"/>
        <end position="110"/>
    </location>
</feature>
<dbReference type="PROSITE" id="PS50089">
    <property type="entry name" value="ZF_RING_2"/>
    <property type="match status" value="1"/>
</dbReference>
<dbReference type="SUPFAM" id="SSF49599">
    <property type="entry name" value="TRAF domain-like"/>
    <property type="match status" value="1"/>
</dbReference>
<dbReference type="InterPro" id="IPR001841">
    <property type="entry name" value="Znf_RING"/>
</dbReference>
<dbReference type="SUPFAM" id="SSF57850">
    <property type="entry name" value="RING/U-box"/>
    <property type="match status" value="1"/>
</dbReference>
<keyword evidence="1" id="KW-0863">Zinc-finger</keyword>
<organism evidence="4 5">
    <name type="scientific">Stylonychia lemnae</name>
    <name type="common">Ciliate</name>
    <dbReference type="NCBI Taxonomy" id="5949"/>
    <lineage>
        <taxon>Eukaryota</taxon>
        <taxon>Sar</taxon>
        <taxon>Alveolata</taxon>
        <taxon>Ciliophora</taxon>
        <taxon>Intramacronucleata</taxon>
        <taxon>Spirotrichea</taxon>
        <taxon>Stichotrichia</taxon>
        <taxon>Sporadotrichida</taxon>
        <taxon>Oxytrichidae</taxon>
        <taxon>Stylonychinae</taxon>
        <taxon>Stylonychia</taxon>
    </lineage>
</organism>
<dbReference type="EMBL" id="CCKQ01002553">
    <property type="protein sequence ID" value="CDW73655.1"/>
    <property type="molecule type" value="Genomic_DNA"/>
</dbReference>
<dbReference type="AlphaFoldDB" id="A0A077ZUR9"/>
<dbReference type="Proteomes" id="UP000039865">
    <property type="component" value="Unassembled WGS sequence"/>
</dbReference>
<accession>A0A077ZUR9</accession>
<dbReference type="GO" id="GO:0008270">
    <property type="term" value="F:zinc ion binding"/>
    <property type="evidence" value="ECO:0007669"/>
    <property type="project" value="UniProtKB-KW"/>
</dbReference>
<dbReference type="InParanoid" id="A0A077ZUR9"/>
<proteinExistence type="predicted"/>
<name>A0A077ZUR9_STYLE</name>
<reference evidence="4 5" key="1">
    <citation type="submission" date="2014-06" db="EMBL/GenBank/DDBJ databases">
        <authorList>
            <person name="Swart Estienne"/>
        </authorList>
    </citation>
    <scope>NUCLEOTIDE SEQUENCE [LARGE SCALE GENOMIC DNA]</scope>
    <source>
        <strain evidence="4 5">130c</strain>
    </source>
</reference>
<dbReference type="OrthoDB" id="1737200at2759"/>
<evidence type="ECO:0000313" key="5">
    <source>
        <dbReference type="Proteomes" id="UP000039865"/>
    </source>
</evidence>
<keyword evidence="1" id="KW-0479">Metal-binding</keyword>
<evidence type="ECO:0000313" key="4">
    <source>
        <dbReference type="EMBL" id="CDW73655.1"/>
    </source>
</evidence>
<gene>
    <name evidence="4" type="primary">Contig3946.g4218</name>
    <name evidence="4" type="ORF">STYLEM_2639</name>
</gene>
<protein>
    <submittedName>
        <fullName evidence="4">Traf-type zinc finger family protein</fullName>
    </submittedName>
</protein>
<sequence length="489" mass="56301">MNPQTYQNLSVQENFVMTETDQKHLKMKNKSYIIPSNQKMPLQFQPIAYNIKLKDRVAKYEFENTDDQNNITCKICSDILVDATSCKKCKAAFCVSCFQDYANQNQNSCPYGCKNGVLGGPFPRKCVKALKCIFDHSRICNVSAYDKVCEFCKKTYKSTLKQEHFDNCEFVLVKCEGIGCNFKASRSEITKHEDTCELICQQCIKCKENVPKIHQKIHDCVDALRARFKKRSAELTGLTKNVESITLDIHKQQCILDKLNQLNNDKMKKIGELERCMQLKRSRPPPKQYNYYDHEKSFSIQSDIISSLKKCSEIVAGQHNDQPNQQINQVNIESDSYKRPQYNNSNCSFKQYNNNYNNNNNSSFNQNFPSQNSWNQHQRSNSAQSFASNFGFSSAGLTDFSQGQGMNRNNYGNNSTRGYPENNNESCRCPIRKTSMPIVGKCHQCNFQLCKICKYVCESCMTYVCQNCQNQCQICFKMLCSRCSCKCKK</sequence>